<feature type="binding site" evidence="10">
    <location>
        <position position="302"/>
    </location>
    <ligand>
        <name>UDP-N-acetyl-alpha-D-glucosamine</name>
        <dbReference type="ChEBI" id="CHEBI:57705"/>
    </ligand>
</feature>
<dbReference type="AlphaFoldDB" id="A0A2H0UK41"/>
<dbReference type="EC" id="2.4.1.227" evidence="10"/>
<evidence type="ECO:0000256" key="8">
    <source>
        <dbReference type="ARBA" id="ARBA00023306"/>
    </source>
</evidence>
<comment type="caution">
    <text evidence="10">Lacks conserved residue(s) required for the propagation of feature annotation.</text>
</comment>
<dbReference type="InterPro" id="IPR006009">
    <property type="entry name" value="GlcNAc_MurG"/>
</dbReference>
<dbReference type="EMBL" id="PFBG01000012">
    <property type="protein sequence ID" value="PIR86056.1"/>
    <property type="molecule type" value="Genomic_DNA"/>
</dbReference>
<dbReference type="GO" id="GO:0005975">
    <property type="term" value="P:carbohydrate metabolic process"/>
    <property type="evidence" value="ECO:0007669"/>
    <property type="project" value="InterPro"/>
</dbReference>
<keyword evidence="6 10" id="KW-0573">Peptidoglycan synthesis</keyword>
<gene>
    <name evidence="10" type="primary">murG</name>
    <name evidence="13" type="ORF">COU14_01005</name>
</gene>
<feature type="binding site" evidence="10">
    <location>
        <position position="197"/>
    </location>
    <ligand>
        <name>UDP-N-acetyl-alpha-D-glucosamine</name>
        <dbReference type="ChEBI" id="CHEBI:57705"/>
    </ligand>
</feature>
<evidence type="ECO:0000259" key="11">
    <source>
        <dbReference type="Pfam" id="PF03033"/>
    </source>
</evidence>
<comment type="similarity">
    <text evidence="10">Belongs to the glycosyltransferase 28 family. MurG subfamily.</text>
</comment>
<feature type="domain" description="Glycosyl transferase family 28 C-terminal" evidence="12">
    <location>
        <begin position="190"/>
        <end position="350"/>
    </location>
</feature>
<dbReference type="GO" id="GO:0051991">
    <property type="term" value="F:UDP-N-acetyl-D-glucosamine:N-acetylmuramoyl-L-alanyl-D-glutamyl-meso-2,6-diaminopimelyl-D-alanyl-D-alanine-diphosphoundecaprenol 4-beta-N-acetylglucosaminlytransferase activity"/>
    <property type="evidence" value="ECO:0007669"/>
    <property type="project" value="RHEA"/>
</dbReference>
<dbReference type="GO" id="GO:0071555">
    <property type="term" value="P:cell wall organization"/>
    <property type="evidence" value="ECO:0007669"/>
    <property type="project" value="UniProtKB-KW"/>
</dbReference>
<feature type="domain" description="Glycosyltransferase family 28 N-terminal" evidence="11">
    <location>
        <begin position="3"/>
        <end position="143"/>
    </location>
</feature>
<dbReference type="SUPFAM" id="SSF53756">
    <property type="entry name" value="UDP-Glycosyltransferase/glycogen phosphorylase"/>
    <property type="match status" value="1"/>
</dbReference>
<evidence type="ECO:0000259" key="12">
    <source>
        <dbReference type="Pfam" id="PF04101"/>
    </source>
</evidence>
<keyword evidence="9 10" id="KW-0961">Cell wall biogenesis/degradation</keyword>
<feature type="binding site" evidence="10">
    <location>
        <position position="168"/>
    </location>
    <ligand>
        <name>UDP-N-acetyl-alpha-D-glucosamine</name>
        <dbReference type="ChEBI" id="CHEBI:57705"/>
    </ligand>
</feature>
<dbReference type="PANTHER" id="PTHR21015">
    <property type="entry name" value="UDP-N-ACETYLGLUCOSAMINE--N-ACETYLMURAMYL-(PENTAPEPTIDE) PYROPHOSPHORYL-UNDECAPRENOL N-ACETYLGLUCOSAMINE TRANSFERASE 1"/>
    <property type="match status" value="1"/>
</dbReference>
<comment type="subcellular location">
    <subcellularLocation>
        <location evidence="10">Cell membrane</location>
        <topology evidence="10">Peripheral membrane protein</topology>
        <orientation evidence="10">Cytoplasmic side</orientation>
    </subcellularLocation>
</comment>
<dbReference type="GO" id="GO:0050511">
    <property type="term" value="F:undecaprenyldiphospho-muramoylpentapeptide beta-N-acetylglucosaminyltransferase activity"/>
    <property type="evidence" value="ECO:0007669"/>
    <property type="project" value="UniProtKB-UniRule"/>
</dbReference>
<keyword evidence="7 10" id="KW-0472">Membrane</keyword>
<evidence type="ECO:0000256" key="1">
    <source>
        <dbReference type="ARBA" id="ARBA00022475"/>
    </source>
</evidence>
<keyword evidence="4 10" id="KW-0808">Transferase</keyword>
<dbReference type="HAMAP" id="MF_00033">
    <property type="entry name" value="MurG"/>
    <property type="match status" value="1"/>
</dbReference>
<evidence type="ECO:0000313" key="13">
    <source>
        <dbReference type="EMBL" id="PIR86056.1"/>
    </source>
</evidence>
<evidence type="ECO:0000256" key="5">
    <source>
        <dbReference type="ARBA" id="ARBA00022960"/>
    </source>
</evidence>
<sequence length="373" mass="40507">MRIVLVGGGTGGHFYPLMAVGEALRERDQGEGRETELFYMGPDAYSAESLSALNIKFVHCPAGKQRNYFSVLNYFDKFKTLFGIMVAFVKLLKLYPDAVFSKGGYTSVPVTIAASLLRIPVVIHESDAVPGRANKLAARFARIIGIAHMEVAEFFPKEKVINVGMPIRQAFMKPVSDPHTLLGIGTERPVILVTGGSSGAERLNDFVLAALPKLLSAYTIVHQVGDKNVEKVSSAATSLFTDQSPLANYYLFGHLPQEKFAAAFQVADLIVTRAGSTTLFEIALSAKPSILVPIPEEVSRDQRSNAYAYARATGATVLEEHNLSDDILVAEINRILGDSQAYQAMVEGTKALTSDQAAYKLADILIEIGHSHE</sequence>
<dbReference type="PANTHER" id="PTHR21015:SF27">
    <property type="entry name" value="UDP-N-ACETYLGLUCOSAMINE--N-ACETYLMURAMYL-(PENTAPEPTIDE) PYROPHOSPHORYL-UNDECAPRENOL N-ACETYLGLUCOSAMINE TRANSFERASE"/>
    <property type="match status" value="1"/>
</dbReference>
<dbReference type="Proteomes" id="UP000229612">
    <property type="component" value="Unassembled WGS sequence"/>
</dbReference>
<evidence type="ECO:0000256" key="3">
    <source>
        <dbReference type="ARBA" id="ARBA00022676"/>
    </source>
</evidence>
<organism evidence="13 14">
    <name type="scientific">Candidatus Kaiserbacteria bacterium CG10_big_fil_rev_8_21_14_0_10_44_10</name>
    <dbReference type="NCBI Taxonomy" id="1974606"/>
    <lineage>
        <taxon>Bacteria</taxon>
        <taxon>Candidatus Kaiseribacteriota</taxon>
    </lineage>
</organism>
<dbReference type="GO" id="GO:0009252">
    <property type="term" value="P:peptidoglycan biosynthetic process"/>
    <property type="evidence" value="ECO:0007669"/>
    <property type="project" value="UniProtKB-UniRule"/>
</dbReference>
<dbReference type="InterPro" id="IPR007235">
    <property type="entry name" value="Glyco_trans_28_C"/>
</dbReference>
<comment type="function">
    <text evidence="10">Cell wall formation. Catalyzes the transfer of a GlcNAc subunit on undecaprenyl-pyrophosphoryl-MurNAc-pentapeptide (lipid intermediate I) to form undecaprenyl-pyrophosphoryl-MurNAc-(pentapeptide)GlcNAc (lipid intermediate II).</text>
</comment>
<keyword evidence="5 10" id="KW-0133">Cell shape</keyword>
<dbReference type="Pfam" id="PF03033">
    <property type="entry name" value="Glyco_transf_28"/>
    <property type="match status" value="1"/>
</dbReference>
<evidence type="ECO:0000256" key="7">
    <source>
        <dbReference type="ARBA" id="ARBA00023136"/>
    </source>
</evidence>
<dbReference type="UniPathway" id="UPA00219"/>
<keyword evidence="3 10" id="KW-0328">Glycosyltransferase</keyword>
<evidence type="ECO:0000256" key="10">
    <source>
        <dbReference type="HAMAP-Rule" id="MF_00033"/>
    </source>
</evidence>
<feature type="binding site" evidence="10">
    <location>
        <begin position="10"/>
        <end position="12"/>
    </location>
    <ligand>
        <name>UDP-N-acetyl-alpha-D-glucosamine</name>
        <dbReference type="ChEBI" id="CHEBI:57705"/>
    </ligand>
</feature>
<evidence type="ECO:0000256" key="6">
    <source>
        <dbReference type="ARBA" id="ARBA00022984"/>
    </source>
</evidence>
<reference evidence="14" key="1">
    <citation type="submission" date="2017-09" db="EMBL/GenBank/DDBJ databases">
        <title>Depth-based differentiation of microbial function through sediment-hosted aquifers and enrichment of novel symbionts in the deep terrestrial subsurface.</title>
        <authorList>
            <person name="Probst A.J."/>
            <person name="Ladd B."/>
            <person name="Jarett J.K."/>
            <person name="Geller-Mcgrath D.E."/>
            <person name="Sieber C.M.K."/>
            <person name="Emerson J.B."/>
            <person name="Anantharaman K."/>
            <person name="Thomas B.C."/>
            <person name="Malmstrom R."/>
            <person name="Stieglmeier M."/>
            <person name="Klingl A."/>
            <person name="Woyke T."/>
            <person name="Ryan C.M."/>
            <person name="Banfield J.F."/>
        </authorList>
    </citation>
    <scope>NUCLEOTIDE SEQUENCE [LARGE SCALE GENOMIC DNA]</scope>
</reference>
<comment type="caution">
    <text evidence="13">The sequence shown here is derived from an EMBL/GenBank/DDBJ whole genome shotgun (WGS) entry which is preliminary data.</text>
</comment>
<dbReference type="CDD" id="cd03785">
    <property type="entry name" value="GT28_MurG"/>
    <property type="match status" value="1"/>
</dbReference>
<comment type="pathway">
    <text evidence="10">Cell wall biogenesis; peptidoglycan biosynthesis.</text>
</comment>
<dbReference type="GO" id="GO:0008360">
    <property type="term" value="P:regulation of cell shape"/>
    <property type="evidence" value="ECO:0007669"/>
    <property type="project" value="UniProtKB-KW"/>
</dbReference>
<evidence type="ECO:0000256" key="4">
    <source>
        <dbReference type="ARBA" id="ARBA00022679"/>
    </source>
</evidence>
<evidence type="ECO:0000313" key="14">
    <source>
        <dbReference type="Proteomes" id="UP000229612"/>
    </source>
</evidence>
<keyword evidence="8 10" id="KW-0131">Cell cycle</keyword>
<keyword evidence="1 10" id="KW-1003">Cell membrane</keyword>
<proteinExistence type="inferred from homology"/>
<dbReference type="InterPro" id="IPR004276">
    <property type="entry name" value="GlycoTrans_28_N"/>
</dbReference>
<evidence type="ECO:0000256" key="2">
    <source>
        <dbReference type="ARBA" id="ARBA00022618"/>
    </source>
</evidence>
<dbReference type="GO" id="GO:0005886">
    <property type="term" value="C:plasma membrane"/>
    <property type="evidence" value="ECO:0007669"/>
    <property type="project" value="UniProtKB-SubCell"/>
</dbReference>
<evidence type="ECO:0000256" key="9">
    <source>
        <dbReference type="ARBA" id="ARBA00023316"/>
    </source>
</evidence>
<comment type="catalytic activity">
    <reaction evidence="10">
        <text>di-trans,octa-cis-undecaprenyl diphospho-N-acetyl-alpha-D-muramoyl-L-alanyl-D-glutamyl-meso-2,6-diaminopimeloyl-D-alanyl-D-alanine + UDP-N-acetyl-alpha-D-glucosamine = di-trans,octa-cis-undecaprenyl diphospho-[N-acetyl-alpha-D-glucosaminyl-(1-&gt;4)]-N-acetyl-alpha-D-muramoyl-L-alanyl-D-glutamyl-meso-2,6-diaminopimeloyl-D-alanyl-D-alanine + UDP + H(+)</text>
        <dbReference type="Rhea" id="RHEA:31227"/>
        <dbReference type="ChEBI" id="CHEBI:15378"/>
        <dbReference type="ChEBI" id="CHEBI:57705"/>
        <dbReference type="ChEBI" id="CHEBI:58223"/>
        <dbReference type="ChEBI" id="CHEBI:61387"/>
        <dbReference type="ChEBI" id="CHEBI:61388"/>
        <dbReference type="EC" id="2.4.1.227"/>
    </reaction>
</comment>
<dbReference type="GO" id="GO:0051301">
    <property type="term" value="P:cell division"/>
    <property type="evidence" value="ECO:0007669"/>
    <property type="project" value="UniProtKB-KW"/>
</dbReference>
<dbReference type="Gene3D" id="3.40.50.2000">
    <property type="entry name" value="Glycogen Phosphorylase B"/>
    <property type="match status" value="2"/>
</dbReference>
<dbReference type="Pfam" id="PF04101">
    <property type="entry name" value="Glyco_tran_28_C"/>
    <property type="match status" value="1"/>
</dbReference>
<keyword evidence="2 10" id="KW-0132">Cell division</keyword>
<accession>A0A2H0UK41</accession>
<protein>
    <recommendedName>
        <fullName evidence="10">UDP-N-acetylglucosamine--N-acetylmuramyl-(pentapeptide) pyrophosphoryl-undecaprenol N-acetylglucosamine transferase</fullName>
        <ecNumber evidence="10">2.4.1.227</ecNumber>
    </recommendedName>
    <alternativeName>
        <fullName evidence="10">Undecaprenyl-PP-MurNAc-pentapeptide-UDPGlcNAc GlcNAc transferase</fullName>
    </alternativeName>
</protein>
<name>A0A2H0UK41_9BACT</name>